<keyword evidence="5" id="KW-0804">Transcription</keyword>
<dbReference type="GO" id="GO:0005634">
    <property type="term" value="C:nucleus"/>
    <property type="evidence" value="ECO:0007669"/>
    <property type="project" value="UniProtKB-SubCell"/>
</dbReference>
<feature type="region of interest" description="Disordered" evidence="7">
    <location>
        <begin position="299"/>
        <end position="334"/>
    </location>
</feature>
<evidence type="ECO:0000313" key="9">
    <source>
        <dbReference type="EMBL" id="PWZ25957.1"/>
    </source>
</evidence>
<dbReference type="SMART" id="SM00774">
    <property type="entry name" value="WRKY"/>
    <property type="match status" value="1"/>
</dbReference>
<dbReference type="InterPro" id="IPR044810">
    <property type="entry name" value="WRKY_plant"/>
</dbReference>
<dbReference type="GO" id="GO:0051707">
    <property type="term" value="P:response to other organism"/>
    <property type="evidence" value="ECO:0007669"/>
    <property type="project" value="UniProtKB-ARBA"/>
</dbReference>
<evidence type="ECO:0000256" key="2">
    <source>
        <dbReference type="ARBA" id="ARBA00008189"/>
    </source>
</evidence>
<evidence type="ECO:0000256" key="5">
    <source>
        <dbReference type="ARBA" id="ARBA00023163"/>
    </source>
</evidence>
<feature type="compositionally biased region" description="Low complexity" evidence="7">
    <location>
        <begin position="325"/>
        <end position="334"/>
    </location>
</feature>
<dbReference type="InterPro" id="IPR036576">
    <property type="entry name" value="WRKY_dom_sf"/>
</dbReference>
<organism evidence="9">
    <name type="scientific">Zea mays</name>
    <name type="common">Maize</name>
    <dbReference type="NCBI Taxonomy" id="4577"/>
    <lineage>
        <taxon>Eukaryota</taxon>
        <taxon>Viridiplantae</taxon>
        <taxon>Streptophyta</taxon>
        <taxon>Embryophyta</taxon>
        <taxon>Tracheophyta</taxon>
        <taxon>Spermatophyta</taxon>
        <taxon>Magnoliopsida</taxon>
        <taxon>Liliopsida</taxon>
        <taxon>Poales</taxon>
        <taxon>Poaceae</taxon>
        <taxon>PACMAD clade</taxon>
        <taxon>Panicoideae</taxon>
        <taxon>Andropogonodae</taxon>
        <taxon>Andropogoneae</taxon>
        <taxon>Tripsacinae</taxon>
        <taxon>Zea</taxon>
    </lineage>
</organism>
<comment type="caution">
    <text evidence="9">The sequence shown here is derived from an EMBL/GenBank/DDBJ whole genome shotgun (WGS) entry which is preliminary data.</text>
</comment>
<evidence type="ECO:0000256" key="4">
    <source>
        <dbReference type="ARBA" id="ARBA00023125"/>
    </source>
</evidence>
<feature type="region of interest" description="Disordered" evidence="7">
    <location>
        <begin position="162"/>
        <end position="227"/>
    </location>
</feature>
<evidence type="ECO:0000259" key="8">
    <source>
        <dbReference type="PROSITE" id="PS50811"/>
    </source>
</evidence>
<dbReference type="PROSITE" id="PS50811">
    <property type="entry name" value="WRKY"/>
    <property type="match status" value="1"/>
</dbReference>
<dbReference type="SUPFAM" id="SSF118290">
    <property type="entry name" value="WRKY DNA-binding domain"/>
    <property type="match status" value="1"/>
</dbReference>
<feature type="domain" description="WRKY" evidence="8">
    <location>
        <begin position="248"/>
        <end position="307"/>
    </location>
</feature>
<dbReference type="GO" id="GO:0003700">
    <property type="term" value="F:DNA-binding transcription factor activity"/>
    <property type="evidence" value="ECO:0007669"/>
    <property type="project" value="InterPro"/>
</dbReference>
<protein>
    <submittedName>
        <fullName evidence="9">WRKY transcription factor WRKY71</fullName>
    </submittedName>
</protein>
<evidence type="ECO:0000256" key="6">
    <source>
        <dbReference type="ARBA" id="ARBA00023242"/>
    </source>
</evidence>
<evidence type="ECO:0000256" key="1">
    <source>
        <dbReference type="ARBA" id="ARBA00004123"/>
    </source>
</evidence>
<sequence>MVLPPVPALYIITPRTSRDVATRALSSNIPTLQLLFFLLLSLSSARLHSGLARTDIEGKGNKWGRQQMDPWISSQPSLSLDLRVGLPPLSLHQAPVAVALAMRPKVLVEENFLLPPKKEPEVAAALESELRRMSEENRRLAEALAAVVSKYEALRSQHTEMVAASSASEGGSVSPSRKRKSESADTAPATAAQRPHPAADQTECTSGGEPPCKRVVRDREEEEEECRPRVTKLYVRADPADLSLAVRDGYQWRKYGQKVTKDNPCPRAYFRCSFAPACPVKKKVQRSAHDASVLVATYEGDHTHGPPPSGSGKNAAKPPSPPRPSAAAPAPRRQEAAVAVTAAAAAAASELVRRRNLAEQMAVTLTRDPSFKAALVSALSGRILELSPTKD</sequence>
<evidence type="ECO:0000256" key="3">
    <source>
        <dbReference type="ARBA" id="ARBA00023015"/>
    </source>
</evidence>
<dbReference type="Proteomes" id="UP000251960">
    <property type="component" value="Chromosome 4"/>
</dbReference>
<keyword evidence="6" id="KW-0539">Nucleus</keyword>
<dbReference type="PANTHER" id="PTHR31429">
    <property type="entry name" value="WRKY TRANSCRIPTION FACTOR 36-RELATED"/>
    <property type="match status" value="1"/>
</dbReference>
<dbReference type="EMBL" id="NCVQ01000005">
    <property type="protein sequence ID" value="PWZ25957.1"/>
    <property type="molecule type" value="Genomic_DNA"/>
</dbReference>
<dbReference type="Gene3D" id="2.20.25.80">
    <property type="entry name" value="WRKY domain"/>
    <property type="match status" value="1"/>
</dbReference>
<keyword evidence="4" id="KW-0238">DNA-binding</keyword>
<comment type="similarity">
    <text evidence="2">Belongs to the WRKY group II-a family.</text>
</comment>
<dbReference type="GO" id="GO:0043565">
    <property type="term" value="F:sequence-specific DNA binding"/>
    <property type="evidence" value="ECO:0007669"/>
    <property type="project" value="InterPro"/>
</dbReference>
<accession>A0A3L6F2R6</accession>
<evidence type="ECO:0000256" key="7">
    <source>
        <dbReference type="SAM" id="MobiDB-lite"/>
    </source>
</evidence>
<feature type="compositionally biased region" description="Low complexity" evidence="7">
    <location>
        <begin position="162"/>
        <end position="175"/>
    </location>
</feature>
<keyword evidence="3" id="KW-0805">Transcription regulation</keyword>
<dbReference type="Pfam" id="PF03106">
    <property type="entry name" value="WRKY"/>
    <property type="match status" value="1"/>
</dbReference>
<dbReference type="InterPro" id="IPR003657">
    <property type="entry name" value="WRKY_dom"/>
</dbReference>
<name>A0A3L6F2R6_MAIZE</name>
<proteinExistence type="inferred from homology"/>
<dbReference type="ExpressionAtlas" id="A0A3L6F2R6">
    <property type="expression patterns" value="baseline and differential"/>
</dbReference>
<dbReference type="AlphaFoldDB" id="A0A3L6F2R6"/>
<comment type="subcellular location">
    <subcellularLocation>
        <location evidence="1">Nucleus</location>
    </subcellularLocation>
</comment>
<dbReference type="FunFam" id="2.20.25.80:FF:000008">
    <property type="entry name" value="WRKY transcription factor 40"/>
    <property type="match status" value="1"/>
</dbReference>
<gene>
    <name evidence="9" type="primary">WRKY71_3</name>
    <name evidence="9" type="ORF">Zm00014a_010435</name>
</gene>
<dbReference type="PANTHER" id="PTHR31429:SF114">
    <property type="entry name" value="WRKY TRANSCRIPTION FACTOR WRKY71"/>
    <property type="match status" value="1"/>
</dbReference>
<reference evidence="9" key="1">
    <citation type="journal article" date="2018" name="Nat. Genet.">
        <title>Extensive intraspecific gene order and gene structural variations between Mo17 and other maize genomes.</title>
        <authorList>
            <person name="Sun S."/>
            <person name="Zhou Y."/>
            <person name="Chen J."/>
            <person name="Shi J."/>
            <person name="Zhao H."/>
            <person name="Zhao H."/>
            <person name="Song W."/>
            <person name="Zhang M."/>
            <person name="Cui Y."/>
            <person name="Dong X."/>
            <person name="Liu H."/>
            <person name="Ma X."/>
            <person name="Jiao Y."/>
            <person name="Wang B."/>
            <person name="Wei X."/>
            <person name="Stein J.C."/>
            <person name="Glaubitz J.C."/>
            <person name="Lu F."/>
            <person name="Yu G."/>
            <person name="Liang C."/>
            <person name="Fengler K."/>
            <person name="Li B."/>
            <person name="Rafalski A."/>
            <person name="Schnable P.S."/>
            <person name="Ware D.H."/>
            <person name="Buckler E.S."/>
            <person name="Lai J."/>
        </authorList>
    </citation>
    <scope>NUCLEOTIDE SEQUENCE [LARGE SCALE GENOMIC DNA]</scope>
    <source>
        <tissue evidence="9">Seedling</tissue>
    </source>
</reference>